<proteinExistence type="predicted"/>
<organism evidence="2 3">
    <name type="scientific">Fimbriiglobus ruber</name>
    <dbReference type="NCBI Taxonomy" id="1908690"/>
    <lineage>
        <taxon>Bacteria</taxon>
        <taxon>Pseudomonadati</taxon>
        <taxon>Planctomycetota</taxon>
        <taxon>Planctomycetia</taxon>
        <taxon>Gemmatales</taxon>
        <taxon>Gemmataceae</taxon>
        <taxon>Fimbriiglobus</taxon>
    </lineage>
</organism>
<feature type="region of interest" description="Disordered" evidence="1">
    <location>
        <begin position="14"/>
        <end position="36"/>
    </location>
</feature>
<dbReference type="Proteomes" id="UP000214646">
    <property type="component" value="Unassembled WGS sequence"/>
</dbReference>
<feature type="compositionally biased region" description="Basic and acidic residues" evidence="1">
    <location>
        <begin position="21"/>
        <end position="36"/>
    </location>
</feature>
<reference evidence="3" key="1">
    <citation type="submission" date="2017-06" db="EMBL/GenBank/DDBJ databases">
        <title>Genome analysis of Fimbriiglobus ruber SP5, the first member of the order Planctomycetales with confirmed chitinolytic capability.</title>
        <authorList>
            <person name="Ravin N.V."/>
            <person name="Rakitin A.L."/>
            <person name="Ivanova A.A."/>
            <person name="Beletsky A.V."/>
            <person name="Kulichevskaya I.S."/>
            <person name="Mardanov A.V."/>
            <person name="Dedysh S.N."/>
        </authorList>
    </citation>
    <scope>NUCLEOTIDE SEQUENCE [LARGE SCALE GENOMIC DNA]</scope>
    <source>
        <strain evidence="3">SP5</strain>
    </source>
</reference>
<accession>A0A225EBM9</accession>
<dbReference type="AlphaFoldDB" id="A0A225EBM9"/>
<evidence type="ECO:0000313" key="3">
    <source>
        <dbReference type="Proteomes" id="UP000214646"/>
    </source>
</evidence>
<sequence length="387" mass="39948">MRSVRELVAQMVAAQAAGNAKDQEPEKKKKAAEKEWNPFRELKQKLGNTRLGRIWQQFDQRTGGRAGKAVDQVAQHAGKFAKRGARKAGSLTRKARGRAGKWVGDQLRKRVGGRVGRGLADLLEPTPKVAEAAPKVPNGSTPAAAETTTAAAAGESVAPAAAGATAETAGAATAAAGAGAGTEVAGVTGATGAVGAGAGAEAGAAAEVLGAGAAGGPVGIAIAAVVASGVALYEVAKAGVELAYQEEQHARQLAQHSPGQTAAIAQLDARRVQRTIQSGEATAPGTEQLTQAIDHYEESMRPFEDAATSIKQFLSGAVTEAVANVLEILKPIADGINLMARLANMQKSAQEKNPLGSYEMNEGFRRQQERMDRERREAAEAARRARG</sequence>
<comment type="caution">
    <text evidence="2">The sequence shown here is derived from an EMBL/GenBank/DDBJ whole genome shotgun (WGS) entry which is preliminary data.</text>
</comment>
<name>A0A225EBM9_9BACT</name>
<dbReference type="EMBL" id="NIDE01000002">
    <property type="protein sequence ID" value="OWK45777.1"/>
    <property type="molecule type" value="Genomic_DNA"/>
</dbReference>
<gene>
    <name evidence="2" type="ORF">FRUB_02108</name>
</gene>
<feature type="region of interest" description="Disordered" evidence="1">
    <location>
        <begin position="350"/>
        <end position="387"/>
    </location>
</feature>
<evidence type="ECO:0000313" key="2">
    <source>
        <dbReference type="EMBL" id="OWK45777.1"/>
    </source>
</evidence>
<evidence type="ECO:0000256" key="1">
    <source>
        <dbReference type="SAM" id="MobiDB-lite"/>
    </source>
</evidence>
<feature type="compositionally biased region" description="Basic and acidic residues" evidence="1">
    <location>
        <begin position="362"/>
        <end position="387"/>
    </location>
</feature>
<protein>
    <submittedName>
        <fullName evidence="2">Uncharacterized protein</fullName>
    </submittedName>
</protein>
<keyword evidence="3" id="KW-1185">Reference proteome</keyword>